<evidence type="ECO:0000259" key="3">
    <source>
        <dbReference type="Pfam" id="PF01467"/>
    </source>
</evidence>
<feature type="domain" description="Cytidyltransferase-like" evidence="3">
    <location>
        <begin position="41"/>
        <end position="111"/>
    </location>
</feature>
<protein>
    <submittedName>
        <fullName evidence="4">RfaE, domain II</fullName>
    </submittedName>
</protein>
<comment type="caution">
    <text evidence="4">The sequence shown here is derived from an EMBL/GenBank/DDBJ whole genome shotgun (WGS) entry which is preliminary data.</text>
</comment>
<dbReference type="InterPro" id="IPR050385">
    <property type="entry name" value="Archaeal_FAD_synthase"/>
</dbReference>
<dbReference type="InterPro" id="IPR014729">
    <property type="entry name" value="Rossmann-like_a/b/a_fold"/>
</dbReference>
<evidence type="ECO:0000256" key="2">
    <source>
        <dbReference type="ARBA" id="ARBA00022695"/>
    </source>
</evidence>
<dbReference type="GO" id="GO:0016779">
    <property type="term" value="F:nucleotidyltransferase activity"/>
    <property type="evidence" value="ECO:0007669"/>
    <property type="project" value="UniProtKB-KW"/>
</dbReference>
<dbReference type="Pfam" id="PF01467">
    <property type="entry name" value="CTP_transf_like"/>
    <property type="match status" value="1"/>
</dbReference>
<evidence type="ECO:0000313" key="4">
    <source>
        <dbReference type="EMBL" id="KKU57479.1"/>
    </source>
</evidence>
<dbReference type="STRING" id="1618358.UX80_C0015G0013"/>
<evidence type="ECO:0000313" key="5">
    <source>
        <dbReference type="Proteomes" id="UP000034307"/>
    </source>
</evidence>
<dbReference type="PANTHER" id="PTHR43793:SF2">
    <property type="entry name" value="BIFUNCTIONAL PROTEIN HLDE"/>
    <property type="match status" value="1"/>
</dbReference>
<proteinExistence type="predicted"/>
<name>A0A0G1RJH0_9BACT</name>
<dbReference type="InterPro" id="IPR004821">
    <property type="entry name" value="Cyt_trans-like"/>
</dbReference>
<accession>A0A0G1RJH0</accession>
<dbReference type="EMBL" id="LCNO01000015">
    <property type="protein sequence ID" value="KKU57479.1"/>
    <property type="molecule type" value="Genomic_DNA"/>
</dbReference>
<dbReference type="SUPFAM" id="SSF52374">
    <property type="entry name" value="Nucleotidylyl transferase"/>
    <property type="match status" value="1"/>
</dbReference>
<keyword evidence="1" id="KW-0808">Transferase</keyword>
<dbReference type="Gene3D" id="3.40.50.620">
    <property type="entry name" value="HUPs"/>
    <property type="match status" value="1"/>
</dbReference>
<evidence type="ECO:0000256" key="1">
    <source>
        <dbReference type="ARBA" id="ARBA00022679"/>
    </source>
</evidence>
<reference evidence="4 5" key="1">
    <citation type="journal article" date="2015" name="Nature">
        <title>rRNA introns, odd ribosomes, and small enigmatic genomes across a large radiation of phyla.</title>
        <authorList>
            <person name="Brown C.T."/>
            <person name="Hug L.A."/>
            <person name="Thomas B.C."/>
            <person name="Sharon I."/>
            <person name="Castelle C.J."/>
            <person name="Singh A."/>
            <person name="Wilkins M.J."/>
            <person name="Williams K.H."/>
            <person name="Banfield J.F."/>
        </authorList>
    </citation>
    <scope>NUCLEOTIDE SEQUENCE [LARGE SCALE GENOMIC DNA]</scope>
</reference>
<organism evidence="4 5">
    <name type="scientific">Candidatus Amesbacteria bacterium GW2011_GWA2_47_11b</name>
    <dbReference type="NCBI Taxonomy" id="1618358"/>
    <lineage>
        <taxon>Bacteria</taxon>
        <taxon>Candidatus Amesiibacteriota</taxon>
    </lineage>
</organism>
<dbReference type="AlphaFoldDB" id="A0A0G1RJH0"/>
<dbReference type="Proteomes" id="UP000034307">
    <property type="component" value="Unassembled WGS sequence"/>
</dbReference>
<sequence>MTTEHFVKPELGGFEDKIVTYHEAVARIRENRERGLKVVLAQGVFDIVHVGHLEYLRRAKLACDLLFVGIENDLCVRSNKGDGRPFNNLVDRLEFLSQLQSVDFAFGFDDAPFYSDPASRDAYILRYRELNPNAIAVTTWDSNTNLKELQAREAGIGLLYIDVAKRDSTTRLLHATGYE</sequence>
<gene>
    <name evidence="4" type="ORF">UX80_C0015G0013</name>
</gene>
<dbReference type="NCBIfam" id="TIGR00125">
    <property type="entry name" value="cyt_tran_rel"/>
    <property type="match status" value="1"/>
</dbReference>
<dbReference type="PANTHER" id="PTHR43793">
    <property type="entry name" value="FAD SYNTHASE"/>
    <property type="match status" value="1"/>
</dbReference>
<keyword evidence="2" id="KW-0548">Nucleotidyltransferase</keyword>